<feature type="region of interest" description="Disordered" evidence="15">
    <location>
        <begin position="2396"/>
        <end position="2421"/>
    </location>
</feature>
<dbReference type="CDD" id="cd00082">
    <property type="entry name" value="HisKA"/>
    <property type="match status" value="1"/>
</dbReference>
<dbReference type="SUPFAM" id="SSF56112">
    <property type="entry name" value="Protein kinase-like (PK-like)"/>
    <property type="match status" value="1"/>
</dbReference>
<keyword evidence="12 16" id="KW-0472">Membrane</keyword>
<evidence type="ECO:0000313" key="22">
    <source>
        <dbReference type="Proteomes" id="UP001295794"/>
    </source>
</evidence>
<feature type="compositionally biased region" description="Basic and acidic residues" evidence="15">
    <location>
        <begin position="729"/>
        <end position="751"/>
    </location>
</feature>
<reference evidence="21" key="1">
    <citation type="submission" date="2023-11" db="EMBL/GenBank/DDBJ databases">
        <authorList>
            <person name="De Vega J J."/>
            <person name="De Vega J J."/>
        </authorList>
    </citation>
    <scope>NUCLEOTIDE SEQUENCE</scope>
</reference>
<dbReference type="InterPro" id="IPR013698">
    <property type="entry name" value="Squalene_epoxidase"/>
</dbReference>
<feature type="region of interest" description="Disordered" evidence="15">
    <location>
        <begin position="2532"/>
        <end position="2588"/>
    </location>
</feature>
<dbReference type="InterPro" id="IPR004358">
    <property type="entry name" value="Sig_transdc_His_kin-like_C"/>
</dbReference>
<dbReference type="Gene3D" id="3.30.1490.40">
    <property type="match status" value="1"/>
</dbReference>
<dbReference type="InterPro" id="IPR005467">
    <property type="entry name" value="His_kinase_dom"/>
</dbReference>
<keyword evidence="14" id="KW-0175">Coiled coil</keyword>
<feature type="compositionally biased region" description="Polar residues" evidence="15">
    <location>
        <begin position="3621"/>
        <end position="3634"/>
    </location>
</feature>
<feature type="transmembrane region" description="Helical" evidence="16">
    <location>
        <begin position="190"/>
        <end position="217"/>
    </location>
</feature>
<keyword evidence="9" id="KW-0274">FAD</keyword>
<feature type="region of interest" description="Disordered" evidence="15">
    <location>
        <begin position="1"/>
        <end position="50"/>
    </location>
</feature>
<dbReference type="SMART" id="SM00387">
    <property type="entry name" value="HATPase_c"/>
    <property type="match status" value="1"/>
</dbReference>
<dbReference type="Gene3D" id="1.10.287.130">
    <property type="match status" value="1"/>
</dbReference>
<evidence type="ECO:0000259" key="20">
    <source>
        <dbReference type="PROSITE" id="PS50829"/>
    </source>
</evidence>
<feature type="transmembrane region" description="Helical" evidence="16">
    <location>
        <begin position="161"/>
        <end position="178"/>
    </location>
</feature>
<dbReference type="Pfam" id="PF02213">
    <property type="entry name" value="GYF"/>
    <property type="match status" value="1"/>
</dbReference>
<feature type="region of interest" description="Disordered" evidence="15">
    <location>
        <begin position="5228"/>
        <end position="5247"/>
    </location>
</feature>
<keyword evidence="10" id="KW-0492">Microsome</keyword>
<dbReference type="GO" id="GO:0008521">
    <property type="term" value="F:acetyl-CoA transmembrane transporter activity"/>
    <property type="evidence" value="ECO:0007669"/>
    <property type="project" value="InterPro"/>
</dbReference>
<dbReference type="InterPro" id="IPR003018">
    <property type="entry name" value="GAF"/>
</dbReference>
<dbReference type="Gene3D" id="3.30.565.10">
    <property type="entry name" value="Histidine kinase-like ATPase, C-terminal domain"/>
    <property type="match status" value="1"/>
</dbReference>
<evidence type="ECO:0000256" key="13">
    <source>
        <dbReference type="PROSITE-ProRule" id="PRU00169"/>
    </source>
</evidence>
<gene>
    <name evidence="21" type="ORF">MYCIT1_LOCUS30481</name>
</gene>
<dbReference type="PROSITE" id="PS50109">
    <property type="entry name" value="HIS_KIN"/>
    <property type="match status" value="1"/>
</dbReference>
<feature type="compositionally biased region" description="Pro residues" evidence="15">
    <location>
        <begin position="2546"/>
        <end position="2587"/>
    </location>
</feature>
<organism evidence="21 22">
    <name type="scientific">Mycena citricolor</name>
    <dbReference type="NCBI Taxonomy" id="2018698"/>
    <lineage>
        <taxon>Eukaryota</taxon>
        <taxon>Fungi</taxon>
        <taxon>Dikarya</taxon>
        <taxon>Basidiomycota</taxon>
        <taxon>Agaricomycotina</taxon>
        <taxon>Agaricomycetes</taxon>
        <taxon>Agaricomycetidae</taxon>
        <taxon>Agaricales</taxon>
        <taxon>Marasmiineae</taxon>
        <taxon>Mycenaceae</taxon>
        <taxon>Mycena</taxon>
    </lineage>
</organism>
<evidence type="ECO:0000256" key="8">
    <source>
        <dbReference type="ARBA" id="ARBA00022777"/>
    </source>
</evidence>
<dbReference type="InterPro" id="IPR000719">
    <property type="entry name" value="Prot_kinase_dom"/>
</dbReference>
<dbReference type="FunFam" id="3.30.565.10:FF:000010">
    <property type="entry name" value="Sensor histidine kinase RcsC"/>
    <property type="match status" value="1"/>
</dbReference>
<evidence type="ECO:0000259" key="19">
    <source>
        <dbReference type="PROSITE" id="PS50110"/>
    </source>
</evidence>
<feature type="transmembrane region" description="Helical" evidence="16">
    <location>
        <begin position="366"/>
        <end position="385"/>
    </location>
</feature>
<accession>A0AAD2HRK0</accession>
<keyword evidence="8" id="KW-0418">Kinase</keyword>
<evidence type="ECO:0000256" key="15">
    <source>
        <dbReference type="SAM" id="MobiDB-lite"/>
    </source>
</evidence>
<proteinExistence type="inferred from homology"/>
<evidence type="ECO:0000256" key="9">
    <source>
        <dbReference type="ARBA" id="ARBA00022827"/>
    </source>
</evidence>
<dbReference type="SUPFAM" id="SSF55874">
    <property type="entry name" value="ATPase domain of HSP90 chaperone/DNA topoisomerase II/histidine kinase"/>
    <property type="match status" value="1"/>
</dbReference>
<dbReference type="SUPFAM" id="SSF55781">
    <property type="entry name" value="GAF domain-like"/>
    <property type="match status" value="1"/>
</dbReference>
<dbReference type="GO" id="GO:0000155">
    <property type="term" value="F:phosphorelay sensor kinase activity"/>
    <property type="evidence" value="ECO:0007669"/>
    <property type="project" value="InterPro"/>
</dbReference>
<feature type="compositionally biased region" description="Low complexity" evidence="15">
    <location>
        <begin position="1589"/>
        <end position="1612"/>
    </location>
</feature>
<feature type="compositionally biased region" description="Basic and acidic residues" evidence="15">
    <location>
        <begin position="660"/>
        <end position="674"/>
    </location>
</feature>
<dbReference type="EC" id="1.14.14.17" evidence="4"/>
<dbReference type="SUPFAM" id="SSF81995">
    <property type="entry name" value="beta-sandwich domain of Sec23/24"/>
    <property type="match status" value="1"/>
</dbReference>
<dbReference type="SMART" id="SM00448">
    <property type="entry name" value="REC"/>
    <property type="match status" value="1"/>
</dbReference>
<evidence type="ECO:0000256" key="2">
    <source>
        <dbReference type="ARBA" id="ARBA00004154"/>
    </source>
</evidence>
<dbReference type="SMART" id="SM00444">
    <property type="entry name" value="GYF"/>
    <property type="match status" value="1"/>
</dbReference>
<keyword evidence="10" id="KW-0256">Endoplasmic reticulum</keyword>
<feature type="region of interest" description="Disordered" evidence="15">
    <location>
        <begin position="2498"/>
        <end position="2519"/>
    </location>
</feature>
<dbReference type="SUPFAM" id="SSF103473">
    <property type="entry name" value="MFS general substrate transporter"/>
    <property type="match status" value="1"/>
</dbReference>
<dbReference type="CDD" id="cd17546">
    <property type="entry name" value="REC_hyHK_CKI1_RcsC-like"/>
    <property type="match status" value="1"/>
</dbReference>
<feature type="domain" description="Response regulatory" evidence="19">
    <location>
        <begin position="5296"/>
        <end position="5419"/>
    </location>
</feature>
<evidence type="ECO:0000256" key="5">
    <source>
        <dbReference type="ARBA" id="ARBA00022553"/>
    </source>
</evidence>
<feature type="transmembrane region" description="Helical" evidence="16">
    <location>
        <begin position="430"/>
        <end position="452"/>
    </location>
</feature>
<dbReference type="SUPFAM" id="SSF51905">
    <property type="entry name" value="FAD/NAD(P)-binding domain"/>
    <property type="match status" value="1"/>
</dbReference>
<dbReference type="GO" id="GO:0035348">
    <property type="term" value="P:acetyl-CoA transmembrane transport"/>
    <property type="evidence" value="ECO:0007669"/>
    <property type="project" value="InterPro"/>
</dbReference>
<dbReference type="GO" id="GO:0050660">
    <property type="term" value="F:flavin adenine dinucleotide binding"/>
    <property type="evidence" value="ECO:0007669"/>
    <property type="project" value="InterPro"/>
</dbReference>
<feature type="coiled-coil region" evidence="14">
    <location>
        <begin position="3033"/>
        <end position="3070"/>
    </location>
</feature>
<dbReference type="InterPro" id="IPR011323">
    <property type="entry name" value="Mss4/transl-control_tumour"/>
</dbReference>
<feature type="transmembrane region" description="Helical" evidence="16">
    <location>
        <begin position="238"/>
        <end position="263"/>
    </location>
</feature>
<name>A0AAD2HRK0_9AGAR</name>
<keyword evidence="16" id="KW-1133">Transmembrane helix</keyword>
<dbReference type="PROSITE" id="PS50011">
    <property type="entry name" value="PROTEIN_KINASE_DOM"/>
    <property type="match status" value="1"/>
</dbReference>
<keyword evidence="7" id="KW-0808">Transferase</keyword>
<dbReference type="InterPro" id="IPR003169">
    <property type="entry name" value="GYF"/>
</dbReference>
<keyword evidence="6" id="KW-0285">Flavoprotein</keyword>
<dbReference type="EMBL" id="CAVNYO010000440">
    <property type="protein sequence ID" value="CAK5280051.1"/>
    <property type="molecule type" value="Genomic_DNA"/>
</dbReference>
<comment type="cofactor">
    <cofactor evidence="1">
        <name>FAD</name>
        <dbReference type="ChEBI" id="CHEBI:57692"/>
    </cofactor>
</comment>
<dbReference type="PANTHER" id="PTHR10835">
    <property type="entry name" value="SQUALENE MONOOXYGENASE"/>
    <property type="match status" value="1"/>
</dbReference>
<keyword evidence="16" id="KW-0812">Transmembrane</keyword>
<feature type="transmembrane region" description="Helical" evidence="16">
    <location>
        <begin position="87"/>
        <end position="111"/>
    </location>
</feature>
<dbReference type="GO" id="GO:0005524">
    <property type="term" value="F:ATP binding"/>
    <property type="evidence" value="ECO:0007669"/>
    <property type="project" value="InterPro"/>
</dbReference>
<evidence type="ECO:0000256" key="4">
    <source>
        <dbReference type="ARBA" id="ARBA00012312"/>
    </source>
</evidence>
<keyword evidence="22" id="KW-1185">Reference proteome</keyword>
<evidence type="ECO:0000256" key="14">
    <source>
        <dbReference type="SAM" id="Coils"/>
    </source>
</evidence>
<feature type="transmembrane region" description="Helical" evidence="16">
    <location>
        <begin position="1668"/>
        <end position="1689"/>
    </location>
</feature>
<dbReference type="CDD" id="cd16922">
    <property type="entry name" value="HATPase_EvgS-ArcB-TorS-like"/>
    <property type="match status" value="1"/>
</dbReference>
<dbReference type="GO" id="GO:0006696">
    <property type="term" value="P:ergosterol biosynthetic process"/>
    <property type="evidence" value="ECO:0007669"/>
    <property type="project" value="TreeGrafter"/>
</dbReference>
<dbReference type="Proteomes" id="UP001295794">
    <property type="component" value="Unassembled WGS sequence"/>
</dbReference>
<feature type="region of interest" description="Disordered" evidence="15">
    <location>
        <begin position="5451"/>
        <end position="5475"/>
    </location>
</feature>
<dbReference type="Gene3D" id="2.170.150.10">
    <property type="entry name" value="Metal Binding Protein, Guanine Nucleotide Exchange Factor, Chain A"/>
    <property type="match status" value="1"/>
</dbReference>
<feature type="domain" description="Histidine kinase" evidence="18">
    <location>
        <begin position="4892"/>
        <end position="5113"/>
    </location>
</feature>
<evidence type="ECO:0000256" key="7">
    <source>
        <dbReference type="ARBA" id="ARBA00022679"/>
    </source>
</evidence>
<feature type="region of interest" description="Disordered" evidence="15">
    <location>
        <begin position="1589"/>
        <end position="1621"/>
    </location>
</feature>
<evidence type="ECO:0000259" key="17">
    <source>
        <dbReference type="PROSITE" id="PS50011"/>
    </source>
</evidence>
<feature type="compositionally biased region" description="Polar residues" evidence="15">
    <location>
        <begin position="5228"/>
        <end position="5241"/>
    </location>
</feature>
<dbReference type="SUPFAM" id="SSF47384">
    <property type="entry name" value="Homodimeric domain of signal transducing histidine kinase"/>
    <property type="match status" value="1"/>
</dbReference>
<keyword evidence="5 13" id="KW-0597">Phosphoprotein</keyword>
<dbReference type="GO" id="GO:0005783">
    <property type="term" value="C:endoplasmic reticulum"/>
    <property type="evidence" value="ECO:0007669"/>
    <property type="project" value="TreeGrafter"/>
</dbReference>
<feature type="region of interest" description="Disordered" evidence="15">
    <location>
        <begin position="3601"/>
        <end position="3645"/>
    </location>
</feature>
<feature type="region of interest" description="Disordered" evidence="15">
    <location>
        <begin position="1752"/>
        <end position="1786"/>
    </location>
</feature>
<dbReference type="SMART" id="SM00388">
    <property type="entry name" value="HisKA"/>
    <property type="match status" value="1"/>
</dbReference>
<dbReference type="InterPro" id="IPR003594">
    <property type="entry name" value="HATPase_dom"/>
</dbReference>
<dbReference type="PROSITE" id="PS50110">
    <property type="entry name" value="RESPONSE_REGULATORY"/>
    <property type="match status" value="1"/>
</dbReference>
<dbReference type="CDD" id="cd00072">
    <property type="entry name" value="GYF"/>
    <property type="match status" value="1"/>
</dbReference>
<dbReference type="InterPro" id="IPR011006">
    <property type="entry name" value="CheY-like_superfamily"/>
</dbReference>
<dbReference type="PROSITE" id="PS50829">
    <property type="entry name" value="GYF"/>
    <property type="match status" value="1"/>
</dbReference>
<dbReference type="PRINTS" id="PR00344">
    <property type="entry name" value="BCTRLSENSOR"/>
</dbReference>
<feature type="transmembrane region" description="Helical" evidence="16">
    <location>
        <begin position="283"/>
        <end position="300"/>
    </location>
</feature>
<keyword evidence="11" id="KW-0560">Oxidoreductase</keyword>
<dbReference type="GO" id="GO:0004506">
    <property type="term" value="F:squalene monooxygenase activity"/>
    <property type="evidence" value="ECO:0007669"/>
    <property type="project" value="UniProtKB-EC"/>
</dbReference>
<dbReference type="SMART" id="SM00220">
    <property type="entry name" value="S_TKc"/>
    <property type="match status" value="1"/>
</dbReference>
<dbReference type="InterPro" id="IPR040125">
    <property type="entry name" value="Squalene_monox"/>
</dbReference>
<evidence type="ECO:0000256" key="3">
    <source>
        <dbReference type="ARBA" id="ARBA00008802"/>
    </source>
</evidence>
<evidence type="ECO:0000256" key="6">
    <source>
        <dbReference type="ARBA" id="ARBA00022630"/>
    </source>
</evidence>
<dbReference type="InterPro" id="IPR011009">
    <property type="entry name" value="Kinase-like_dom_sf"/>
</dbReference>
<dbReference type="Pfam" id="PF00512">
    <property type="entry name" value="HisKA"/>
    <property type="match status" value="1"/>
</dbReference>
<dbReference type="Gene3D" id="3.40.50.2300">
    <property type="match status" value="1"/>
</dbReference>
<evidence type="ECO:0000256" key="1">
    <source>
        <dbReference type="ARBA" id="ARBA00001974"/>
    </source>
</evidence>
<dbReference type="Pfam" id="PF13185">
    <property type="entry name" value="GAF_2"/>
    <property type="match status" value="1"/>
</dbReference>
<evidence type="ECO:0000259" key="18">
    <source>
        <dbReference type="PROSITE" id="PS50109"/>
    </source>
</evidence>
<feature type="domain" description="GYF" evidence="20">
    <location>
        <begin position="825"/>
        <end position="883"/>
    </location>
</feature>
<dbReference type="Gene3D" id="1.10.510.10">
    <property type="entry name" value="Transferase(Phosphotransferase) domain 1"/>
    <property type="match status" value="1"/>
</dbReference>
<evidence type="ECO:0000256" key="10">
    <source>
        <dbReference type="ARBA" id="ARBA00022848"/>
    </source>
</evidence>
<feature type="compositionally biased region" description="Polar residues" evidence="15">
    <location>
        <begin position="648"/>
        <end position="657"/>
    </location>
</feature>
<dbReference type="InterPro" id="IPR001789">
    <property type="entry name" value="Sig_transdc_resp-reg_receiver"/>
</dbReference>
<comment type="caution">
    <text evidence="21">The sequence shown here is derived from an EMBL/GenBank/DDBJ whole genome shotgun (WGS) entry which is preliminary data.</text>
</comment>
<dbReference type="Pfam" id="PF13000">
    <property type="entry name" value="Acatn"/>
    <property type="match status" value="3"/>
</dbReference>
<dbReference type="Pfam" id="PF00072">
    <property type="entry name" value="Response_reg"/>
    <property type="match status" value="1"/>
</dbReference>
<dbReference type="InterPro" id="IPR036097">
    <property type="entry name" value="HisK_dim/P_sf"/>
</dbReference>
<evidence type="ECO:0000256" key="11">
    <source>
        <dbReference type="ARBA" id="ARBA00023002"/>
    </source>
</evidence>
<dbReference type="InterPro" id="IPR024371">
    <property type="entry name" value="AcetylCoA_trans_1-like"/>
</dbReference>
<dbReference type="SUPFAM" id="SSF52172">
    <property type="entry name" value="CheY-like"/>
    <property type="match status" value="1"/>
</dbReference>
<feature type="modified residue" description="4-aspartylphosphate" evidence="13">
    <location>
        <position position="5348"/>
    </location>
</feature>
<dbReference type="GO" id="GO:0016020">
    <property type="term" value="C:membrane"/>
    <property type="evidence" value="ECO:0007669"/>
    <property type="project" value="InterPro"/>
</dbReference>
<dbReference type="SMART" id="SM00065">
    <property type="entry name" value="GAF"/>
    <property type="match status" value="1"/>
</dbReference>
<sequence>MSRRNISKPLKEERMQNDSHAVSSSFSNITVSPRTPRHRMDEDGEDGVEMGLLGDDERRQAAAGLDCEQVDHGTTNHKMSNEDKRAMVLLCVLYLIQGVPLGLALGSIPFILRDQLSYSQLATFALSSYPYSLKLLWSPIVDSVFFASIGRRKSWIIPMQIIIGTLMIYLSLNVQVLMDDAKHHVNKLTFLFTSLVFFSATQGTFISFSCHLVNLLTISALDIAVDGWALTLLSQDSLSYASTCQTIGLNTGFFASFTVFLAFNSVEFTSKWGVPHLTLGAYLKFWCVMSYAVSFWLLFFQKEKKEALSEVDLSITAVYKQIWAICKLRHIQLLIIVHLFAKLGFAANEAATSLKMVEKGFLREDLALAVLIDFPFQIAGGWLAAKWSRGNYPLRPWLIAFWPRMAFVMMATLIVYYFPKPPITTTFFAFLILHTVLSSFASTVQFVGISAFHTRISDPLIGGTYMTLLNTFTNMGGTWPKWFVLKGVDYFTAASCKAADGSLIAKVHSMQSSMQFGPEWMRAKPAKPQGPSPPPATTTGHTAGASSHLTLASSAPTERDEGAHPLRYSREEMLKIYRDGGGKGGLGLEVERHEGGVRESVSDPVGLGDTGDNEKRLFGGSMSSEMRRKQSLDPLLTSSPAGERPRLTHSSSMSGTGSPLRERFGGLMRRRESSDQLSATTPRKLSLSGMQAPGSPRDGALPSPRTRIGHTPTFDGVLSSSESWMARRRASEAKPLPPRDPDSHETRGIEIKEEDEDTSHDADGGTQLKTSALKAPQAIATNPSPPATSKVDDVSTYSPVTQNGTDMPSNPVHNGPPPGIIDPASIDWSYLDPQGQLQGPFQATIMQKWYDEGYFTSDLLMKRTHHESEWTPVGQLAEIARLNGIDRLFLAPLRPAAALNIQTEQPAPLQPAPLRTLRSSTLDSFVGGGSNPTDSPASSFGGRFHDDSPDRGVQQYAPDHNRFGDPQTLRRNTFGEPIHDPIPVSRFGGGLGDIYSNRSFSPAQGPWQVPTANNNLFGHGQGFAELPSASNGFHDYLGGPSYVSGQQFSHLNGAPQAGNGIYGQSPNLKSMLPAAHNVPSQSPWGAVNEGYPVRRPDPIPAAPNGQIHSPIVQASPWSAPLAAAPSVSTTNNDISPWFGVAQGVIEDSSWKEELVHDLTVSNLGHHNQQYADSPIETAKAPDPIPVAPEPAVAVPQVEPVPVQPAVQPAKARTKSIIQPPIAGIPAQPAIQRVEVVDVSAAVAAAAAASPVPTTKPAWAKEEDAKRPSGITLTAAARRAYAESTSKAPPPVAAGGAWTTVGAKAPTTPVVVATRPAAVVVPVAAASAPRANGIPASRPAPVPVKAAAPREDYPANPSVEFLKWLGDSLKGLNNSVNIEDTMTMLLTFPLDPDPSTVEIISDLIYSSSTTLDGRRFASEFVSRRKADAVARPKGVIGAGSASKAVSIADVVKAQPKPSASSEWGGFKVVNKKKKGSTSFLQPFDHPINNSTFFTLPHTLPPPPLILYHLDIAMQHPRLHHRRQNILSIFEPKTTTAVPSAALPAASAAPASASASAAAVSVAASAPASSATPTDPLAGLTSAIGSLFSQPTTSSSSSSSSSSISTPAAAATPTPVTPVQHSTSTATLDPLTVTATSVFSKTAIQSSSSASASPSATAPPTQSAAISKTGIIIAGVLIGVISLTLFVGFIMRRWNRRRARARESIYFPSEEFARPSMPAAGADRASIASELRYEDAKSPYEFDHSAAAAPLTAPSIYHPESPAPDFGGQQMFSPPPQAPPRTFTPQPQPNGFPSAAQHVQMTYHDQQQPYQPYPPPSHDAYGGITSAGQASAPAAEIKKGACGDKVSEQAMANSYDVLVVGAGVAGCAIAQALATSPREKPLRIAVLERSLEEPDRIVGELMQPGGVSALQKLGLQGVLEGIDAARVLGYCVSNAGKLVHIPYPGGRQGRAFHHGRLIMNLRAAARRAPGVELIEATVAELIEDNSSARRVIGVKASVKGEEEKRSFHASLVVIADGCYSNFRSAVLGSAVKPITKSHFVGAILEDAVLPMPDHGTVALVQGAGPVLLYRISEHDTRILIDVRQPIPADLKTYITTNILPQLPASVQNPLKATLDKDRLRRMPNSWLPSRPQGRASPKPGVLLIGDSWNMRHPLTGGGMTVALNDIVALQPLLADIPDLRDWKKVQKALDRWFLERKALASTVNILSVALYDLFGAEAPELEVLRTGCFKYFERGGECVNGPVSLLSAIAPSTSLLAYHFFSVAFYSIWVMFTHPRVIPNPAGGKPTTATPRIDEYPFLVLKSIRVFYTACVVFGPPLWDEIILHAMPGRVTSSPILVSDDEDEYSTRTQMAVPIAKPRASINQPGGSDMQKTSNALKKRKREDLGVTAVAMAGPSHSGPVPIHFESKKSRKRRRKMEREEQARQAHVMSQSFAMHPFLPAPGMWAPPPSALPPFQLPLPPLFPPPPFMFPEQAVFNHSAPPMAIPMPVPPPFHPPSIYNPLSVGPSSNPYDQQEEPSAWVASMTAAGDADYWGPYDSFPTSDTPTPLLAPPPPPPAIAPPPPPPAKAASPPQPPPPPPLPAPQPPAPLARPVQVLTKKPVSTIIGMHPDQDKHSKHGTFAYSPQTITSGPGQHSDKYIPNPARTIVMEQLPKTCRNRDFIKTWSNSAAGALPVYFAIDPSSAKALIEFTTAELARKAWGSPKLAGGSGPPVKGKPREDLIRVWWYRVPGVGANAGVGELEEGEIEGDDMEVPSAPPPVVAEKKETKKERKARLAKEREAKKKMQEANTLLEASMSWSQVSSTNEAGPSTLASANTVEKDTDIDMDIAAPYLPPPPNTGETDMDIATTPVSPVAPSVVYELPMRPFVQPVWNEAPVEPRAMKNAPTAPSFTKRSLLARQKELEERIAKGKLELEMKGVQAEAPPAASPVIPSTISSRSSTPAASEDVVINAAAMEDNLRQLVLKSQRNKAKVSAVKVEPTVLVVPPVVSLPAVNTPTNNLAVLSLDDLAASFITETIQMMPSSIITQPAASAPVCNESSRVKEELSAKQRRLEAQIAESKQLMEQLTSAKTKQDRDRILAVIKAKSRSMDEELEPKSNISPPPAPTVVIKARALQDSEMIVDLPLFQSKWPDTRNAPCVLILSDDEDDEDDSHHDEGGIVYLAKLRPGTLLKLAQECRCGHFFSSISEQHSKKEERTDVMHSSPRILSWKARSWQDTGSMTMLAEGSSLQDQSNVLAKIARTQSNGSMCLEREAHILGRLSGTSDGASHALRIIEFFTVPRDSGDVVCLLLGHPGLNLLGRYLPPTKINDLLLPDLSRVRPLSNHGMHSDAFLMDIEEPNLLDEVGGFDIMDLASFLEFAIQATHCLESMHRAGVVHREVRANAFHLNSHSGLVRFVHFGNRAISLESFGSPSSLVLRAFDELEKVKVKEALCYLAPEQTGSIETMTQDHRTDLYSLGILFWTLLVGRGQMPFEGGPIELLHSIVQKRPMPVHEVRRDVPQVLASIVDKLLVKSPDGRYQSAWGLKEDLLECQRRLLATVSSTSEQSSELIPPFEITLRDRFMDFTMPLTLFGREKELEIVRNVIRNCTASFSMDIMPSSSTAGTYRSGSSASVADVSDEPIQATQAESPHSSVRSESPMDDVMMGSGPTSSVTLAGPSMIGPPSSAGSVTTGTTDTLRRVALNTKSRVARTHAVILSCLAAVLRQLMVFHTDLQRFVTALKEHLGPQLQNVPLLYHGTPELKEVLALFDIKLAQHKEHLSTRELRTRFQTLVLSVFAVIAETRLFALFLDDLHEADESTLDLVEALINSKCRILIFATLRSGEPEIVERVRSMFAGRSRATWITLDSLPYSAIGSMVAKSLHRPKEDCLPLSRVIFEASSGNAFSARNILATLQRQHHVVYNWEHNSWDFDLAAAEESLGSKKISDPTDLSFLISNLKELPEEAKKYLRWAAMFGEAFNLTEIARLIDGEDAGSGSSGEEDGEGWPVAARAVSNVPDAAPNMANASASMRGLQMAIEEGWIIQRARDMCSFAHDRYRQAAQEEVASLSEDVVAKMSLRVRFYHLMMMNENQVVVYRIAEHATHCLPLLRDHAKHNEFLDILIDAGESAWARGAHELALKSFLNARTLLRKNPWVVNPRRTLNLLRRLSALTSWQGDYEESERLIQECLDHSEAPEDQGAMLWQRSRNKWLCNRFSDALNDTLLALKILGVEINTSPSRREADRLFDQVHNEILAVGFDEILATPRTTDPRTELAVALLNDAGINAYWSPSPFAIEVIGCTTIRLALRSGMSPGTATGFFWALGAAAERKDLYRLSVDLAQVALKIAERHGSSADKCRAHQLYGSMVSGYDNMHIRANLDRFQLAVQYGHSAGDRVGRVYTSFASIHLILTRLFVCEHLSELVIAAEDSSELHPALSGLTLATSAETAFDTATFVESEYQQYIHETSGNIPLALNWYNTFKVVGFYCLGFQEEAAKLGFELYLTRDKHPNHRHVRYGLFFHNLALIGCLRASELSDQVRRQYLNQVYLNQKYISRWRSPSPVNTSTWVALIDAELASLADSPDAFKLYDAAVRLAVTNDWINEEGWALWLQGSHFVRQGVEGLGSELQKRGISRHAQWGAKGIVNYLNGVLGSDSQGAPPRAMLFCDAAVQTDSMALGVGVTSGHSYFSTNADVTEHAEHSKLTAQELWTILKSSQDISSVMNLSSALQRLTEIATDISGSQSTCVVIAREVGDYTLATSMIPPEPCQVYENPRSVRTLSDPLQMAVIEQTLNLKESFFCSDASLDPKFTAEASQSPHRSIICLPIRSNRGQTFGAVYFASKYEFSPNIVTMLTLLCQQASTSVSNALLFRSVQAGTRENLKMIAAQRDALEAARKSREDAETATKIKGNFLASMSHELRTPFSSFYGLLDLLSGTDLDDGQSEIVQTAKQSCELLLRIIDSILDYSKLEASAVKLEPSGFLVESIIADCMELLLPMAAQKLDLTFNIEANVPAWVYSDYARIRQVLMNLIGNAVKFTASGSVRVLCSVDAITGPDEVKLKFAIQDTGIGLSLSDVELLFVPFQQADNTSTRRFGGTGLGLSISRQLVKLMGGAIGVHSELNVGSTFWFTIPVKLYDAEESRKFLGDLAIVRSMLMHPRPLHILVCSASEYTLAFLKTMFEGFHVTLVLNLANAEIRLREFDHSRVPLDFVILDDQSETRAGQLATLMRTLSVLHDTKIIQMYTPTTTKRGAGQSMFSSNTPGVNKMTKPPRQARMLQLLAGLKDLPNEMPSAAQTLQSSVSLAMENIAQARRTLFGNVLVAEDNQIAQNLLVKQLQKHDLTVVATSNGNEALAEWQKHEPGYFSVALFDHHMPICDGVEAAKRLRHLEQKRKAEISLPIIALSADCQESTKQLCLSAGMNAFFSKPLKRSDLLSLLSMFGAPPAPAFQIPITMADPANPPSADQIPPGLLAALSQQSSSSSSRPRPATRPLQSFPDGLAAVSMPESTFLVNKYDLHCPRAECASLILRTGAARLVEKPGVQMEPADRTHELLPALPAAPDLTSWWLVSPSPMEFENIGFSKPLGASYRNLFPTFSAHVLSSAISGPSDGVKLGEPNFGWPVRGCLTEPESVLRLYDQI</sequence>
<protein>
    <recommendedName>
        <fullName evidence="4">squalene monooxygenase</fullName>
        <ecNumber evidence="4">1.14.14.17</ecNumber>
    </recommendedName>
</protein>
<dbReference type="InterPro" id="IPR029016">
    <property type="entry name" value="GAF-like_dom_sf"/>
</dbReference>
<feature type="domain" description="Protein kinase" evidence="17">
    <location>
        <begin position="3207"/>
        <end position="3528"/>
    </location>
</feature>
<dbReference type="PANTHER" id="PTHR10835:SF0">
    <property type="entry name" value="SQUALENE MONOOXYGENASE"/>
    <property type="match status" value="1"/>
</dbReference>
<feature type="transmembrane region" description="Helical" evidence="16">
    <location>
        <begin position="397"/>
        <end position="418"/>
    </location>
</feature>
<comment type="similarity">
    <text evidence="3">Belongs to the squalene monooxygenase family.</text>
</comment>
<feature type="region of interest" description="Disordered" evidence="15">
    <location>
        <begin position="521"/>
        <end position="545"/>
    </location>
</feature>
<comment type="subcellular location">
    <subcellularLocation>
        <location evidence="2">Microsome membrane</location>
        <topology evidence="2">Multi-pass membrane protein</topology>
    </subcellularLocation>
</comment>
<dbReference type="InterPro" id="IPR036188">
    <property type="entry name" value="FAD/NAD-bd_sf"/>
</dbReference>
<evidence type="ECO:0000256" key="12">
    <source>
        <dbReference type="ARBA" id="ARBA00023136"/>
    </source>
</evidence>
<dbReference type="FunFam" id="1.20.1250.20:FF:000289">
    <property type="entry name" value="Acetyl-coenzyme A transporter 1"/>
    <property type="match status" value="1"/>
</dbReference>
<feature type="compositionally biased region" description="Low complexity" evidence="15">
    <location>
        <begin position="5451"/>
        <end position="5461"/>
    </location>
</feature>
<feature type="compositionally biased region" description="Polar residues" evidence="15">
    <location>
        <begin position="795"/>
        <end position="812"/>
    </location>
</feature>
<dbReference type="InterPro" id="IPR036890">
    <property type="entry name" value="HATPase_C_sf"/>
</dbReference>
<dbReference type="Gene3D" id="3.50.50.60">
    <property type="entry name" value="FAD/NAD(P)-binding domain"/>
    <property type="match status" value="1"/>
</dbReference>
<feature type="region of interest" description="Disordered" evidence="15">
    <location>
        <begin position="925"/>
        <end position="985"/>
    </location>
</feature>
<dbReference type="SUPFAM" id="SSF55277">
    <property type="entry name" value="GYF domain"/>
    <property type="match status" value="1"/>
</dbReference>
<feature type="region of interest" description="Disordered" evidence="15">
    <location>
        <begin position="2744"/>
        <end position="2767"/>
    </location>
</feature>
<evidence type="ECO:0000313" key="21">
    <source>
        <dbReference type="EMBL" id="CAK5280051.1"/>
    </source>
</evidence>
<dbReference type="InterPro" id="IPR011057">
    <property type="entry name" value="Mss4-like_sf"/>
</dbReference>
<dbReference type="SUPFAM" id="SSF51316">
    <property type="entry name" value="Mss4-like"/>
    <property type="match status" value="1"/>
</dbReference>
<dbReference type="Gene3D" id="3.30.450.40">
    <property type="match status" value="1"/>
</dbReference>
<feature type="compositionally biased region" description="Polar residues" evidence="15">
    <location>
        <begin position="18"/>
        <end position="33"/>
    </location>
</feature>
<feature type="region of interest" description="Disordered" evidence="15">
    <location>
        <begin position="593"/>
        <end position="817"/>
    </location>
</feature>
<dbReference type="Pfam" id="PF08491">
    <property type="entry name" value="SE"/>
    <property type="match status" value="1"/>
</dbReference>
<dbReference type="InterPro" id="IPR036259">
    <property type="entry name" value="MFS_trans_sf"/>
</dbReference>
<dbReference type="InterPro" id="IPR003661">
    <property type="entry name" value="HisK_dim/P_dom"/>
</dbReference>
<evidence type="ECO:0000256" key="16">
    <source>
        <dbReference type="SAM" id="Phobius"/>
    </source>
</evidence>
<dbReference type="Pfam" id="PF02518">
    <property type="entry name" value="HATPase_c"/>
    <property type="match status" value="1"/>
</dbReference>
<dbReference type="InterPro" id="IPR035445">
    <property type="entry name" value="GYF-like_dom_sf"/>
</dbReference>